<evidence type="ECO:0000256" key="2">
    <source>
        <dbReference type="ARBA" id="ARBA00022679"/>
    </source>
</evidence>
<dbReference type="PANTHER" id="PTHR21599:SF0">
    <property type="entry name" value="GLYCERATE KINASE"/>
    <property type="match status" value="1"/>
</dbReference>
<dbReference type="PANTHER" id="PTHR21599">
    <property type="entry name" value="GLYCERATE KINASE"/>
    <property type="match status" value="1"/>
</dbReference>
<dbReference type="GO" id="GO:0031388">
    <property type="term" value="P:organic acid phosphorylation"/>
    <property type="evidence" value="ECO:0007669"/>
    <property type="project" value="UniProtKB-UniRule"/>
</dbReference>
<keyword evidence="3 4" id="KW-0418">Kinase</keyword>
<dbReference type="EMBL" id="UIDD01000007">
    <property type="protein sequence ID" value="SUQ63129.1"/>
    <property type="molecule type" value="Genomic_DNA"/>
</dbReference>
<keyword evidence="2 4" id="KW-0808">Transferase</keyword>
<organism evidence="5 6">
    <name type="scientific">Pseudomonas wadenswilerensis</name>
    <dbReference type="NCBI Taxonomy" id="1785161"/>
    <lineage>
        <taxon>Bacteria</taxon>
        <taxon>Pseudomonadati</taxon>
        <taxon>Pseudomonadota</taxon>
        <taxon>Gammaproteobacteria</taxon>
        <taxon>Pseudomonadales</taxon>
        <taxon>Pseudomonadaceae</taxon>
        <taxon>Pseudomonas</taxon>
    </lineage>
</organism>
<dbReference type="SUPFAM" id="SSF110738">
    <property type="entry name" value="Glycerate kinase I"/>
    <property type="match status" value="1"/>
</dbReference>
<dbReference type="InterPro" id="IPR036129">
    <property type="entry name" value="Glycerate_kinase_sf"/>
</dbReference>
<dbReference type="Proteomes" id="UP000255177">
    <property type="component" value="Unassembled WGS sequence"/>
</dbReference>
<comment type="similarity">
    <text evidence="1 4">Belongs to the glycerate kinase type-1 family.</text>
</comment>
<dbReference type="InterPro" id="IPR004381">
    <property type="entry name" value="Glycerate_kinase"/>
</dbReference>
<sequence length="387" mass="39455">MKIVIAPDSFKDSLSAEGVADAIAAGFAQVLPQAQLVKCPMADGGEGTMEAIVAACAGELRSQRVRGPLGEALEAGWGWLGDSHTAIIEMATASGLQLLTLGQRDACRSSTYGTGQLISAALDAGARRIILAIGGSATNDAGSGMLRALGLQLFDAENQPLAEGGLALSRLARIDASALDSRLAEVQLEVAADVDNPLCGSNGASAIFGPQKGASPEQVQALDQALGHFADHCAQLLGTDVRDFPGCGAAGGMGFAAKAFLQAAFRPGIEVVAELAGLEAAVQGADLVITGEGRFDAQTLRGKTPFGVARVARRHAVPVVVIAGTLGEGYEQLYAHGIDAAFALTSGPMSLEAACANAPALLQARARDIARLWNCARQTCGSGLAPR</sequence>
<dbReference type="Gene3D" id="3.90.1510.10">
    <property type="entry name" value="Glycerate kinase, domain 2"/>
    <property type="match status" value="1"/>
</dbReference>
<proteinExistence type="inferred from homology"/>
<dbReference type="InterPro" id="IPR018197">
    <property type="entry name" value="Glycerate_kinase_RE-like"/>
</dbReference>
<dbReference type="Pfam" id="PF02595">
    <property type="entry name" value="Gly_kinase"/>
    <property type="match status" value="1"/>
</dbReference>
<name>A0A380SYQ3_9PSED</name>
<evidence type="ECO:0000256" key="4">
    <source>
        <dbReference type="PIRNR" id="PIRNR006078"/>
    </source>
</evidence>
<evidence type="ECO:0000313" key="5">
    <source>
        <dbReference type="EMBL" id="SUQ63129.1"/>
    </source>
</evidence>
<reference evidence="6" key="1">
    <citation type="submission" date="2018-07" db="EMBL/GenBank/DDBJ databases">
        <authorList>
            <person name="Blom J."/>
        </authorList>
    </citation>
    <scope>NUCLEOTIDE SEQUENCE [LARGE SCALE GENOMIC DNA]</scope>
    <source>
        <strain evidence="6">CCOS 864</strain>
    </source>
</reference>
<dbReference type="AlphaFoldDB" id="A0A380SYQ3"/>
<keyword evidence="6" id="KW-1185">Reference proteome</keyword>
<protein>
    <submittedName>
        <fullName evidence="5">Glycerate kinase</fullName>
        <ecNumber evidence="5">2.7.1.31</ecNumber>
    </submittedName>
</protein>
<gene>
    <name evidence="5" type="primary">glxK</name>
    <name evidence="5" type="ORF">CCOS864_02579</name>
</gene>
<evidence type="ECO:0000256" key="3">
    <source>
        <dbReference type="ARBA" id="ARBA00022777"/>
    </source>
</evidence>
<dbReference type="RefSeq" id="WP_115086703.1">
    <property type="nucleotide sequence ID" value="NZ_CBCSFG010000011.1"/>
</dbReference>
<dbReference type="NCBIfam" id="TIGR00045">
    <property type="entry name" value="glycerate kinase"/>
    <property type="match status" value="1"/>
</dbReference>
<dbReference type="InterPro" id="IPR018193">
    <property type="entry name" value="Glyc_kinase_flavodox-like_fold"/>
</dbReference>
<dbReference type="PIRSF" id="PIRSF006078">
    <property type="entry name" value="GlxK"/>
    <property type="match status" value="1"/>
</dbReference>
<evidence type="ECO:0000313" key="6">
    <source>
        <dbReference type="Proteomes" id="UP000255177"/>
    </source>
</evidence>
<dbReference type="EC" id="2.7.1.31" evidence="5"/>
<evidence type="ECO:0000256" key="1">
    <source>
        <dbReference type="ARBA" id="ARBA00006284"/>
    </source>
</evidence>
<dbReference type="GO" id="GO:0008887">
    <property type="term" value="F:glycerate kinase activity"/>
    <property type="evidence" value="ECO:0007669"/>
    <property type="project" value="UniProtKB-UniRule"/>
</dbReference>
<dbReference type="Gene3D" id="3.40.50.10350">
    <property type="entry name" value="Glycerate kinase, domain 1"/>
    <property type="match status" value="1"/>
</dbReference>
<accession>A0A380SYQ3</accession>